<dbReference type="Gramene" id="ESQ54818">
    <property type="protein sequence ID" value="ESQ54818"/>
    <property type="gene ID" value="EUTSA_v10027478mg"/>
</dbReference>
<reference evidence="2 3" key="1">
    <citation type="journal article" date="2013" name="Front. Plant Sci.">
        <title>The Reference Genome of the Halophytic Plant Eutrema salsugineum.</title>
        <authorList>
            <person name="Yang R."/>
            <person name="Jarvis D.E."/>
            <person name="Chen H."/>
            <person name="Beilstein M.A."/>
            <person name="Grimwood J."/>
            <person name="Jenkins J."/>
            <person name="Shu S."/>
            <person name="Prochnik S."/>
            <person name="Xin M."/>
            <person name="Ma C."/>
            <person name="Schmutz J."/>
            <person name="Wing R.A."/>
            <person name="Mitchell-Olds T."/>
            <person name="Schumaker K.S."/>
            <person name="Wang X."/>
        </authorList>
    </citation>
    <scope>NUCLEOTIDE SEQUENCE [LARGE SCALE GENOMIC DNA]</scope>
</reference>
<keyword evidence="1" id="KW-1133">Transmembrane helix</keyword>
<dbReference type="eggNOG" id="ENOG502R1MP">
    <property type="taxonomic scope" value="Eukaryota"/>
</dbReference>
<name>V4MP83_EUTSA</name>
<dbReference type="Proteomes" id="UP000030689">
    <property type="component" value="Unassembled WGS sequence"/>
</dbReference>
<dbReference type="GO" id="GO:0005635">
    <property type="term" value="C:nuclear envelope"/>
    <property type="evidence" value="ECO:0007669"/>
    <property type="project" value="EnsemblPlants"/>
</dbReference>
<evidence type="ECO:0000313" key="3">
    <source>
        <dbReference type="Proteomes" id="UP000030689"/>
    </source>
</evidence>
<gene>
    <name evidence="2" type="ORF">EUTSA_v10027478mg</name>
</gene>
<sequence length="163" mass="18827">MKREIKRREVNPHERLKQQLSELEQEWTAMKAGKSSSADSCITVEEALELVENSPRKLMLSLQNEQACPEAEMVPQRSPCRRKLFHDSDDDEDKWTSLSHSPCWSSNVMRVTDNNNNSKKKQKKRGNIVYVSMMLVLLLVLVVLMNGFDHLSMNRQIDTLVPT</sequence>
<keyword evidence="1" id="KW-0812">Transmembrane</keyword>
<evidence type="ECO:0000313" key="2">
    <source>
        <dbReference type="EMBL" id="ESQ54818.1"/>
    </source>
</evidence>
<dbReference type="AlphaFoldDB" id="V4MP83"/>
<organism evidence="2 3">
    <name type="scientific">Eutrema salsugineum</name>
    <name type="common">Saltwater cress</name>
    <name type="synonym">Sisymbrium salsugineum</name>
    <dbReference type="NCBI Taxonomy" id="72664"/>
    <lineage>
        <taxon>Eukaryota</taxon>
        <taxon>Viridiplantae</taxon>
        <taxon>Streptophyta</taxon>
        <taxon>Embryophyta</taxon>
        <taxon>Tracheophyta</taxon>
        <taxon>Spermatophyta</taxon>
        <taxon>Magnoliopsida</taxon>
        <taxon>eudicotyledons</taxon>
        <taxon>Gunneridae</taxon>
        <taxon>Pentapetalae</taxon>
        <taxon>rosids</taxon>
        <taxon>malvids</taxon>
        <taxon>Brassicales</taxon>
        <taxon>Brassicaceae</taxon>
        <taxon>Eutremeae</taxon>
        <taxon>Eutrema</taxon>
    </lineage>
</organism>
<dbReference type="OMA" id="VSWITVE"/>
<evidence type="ECO:0000256" key="1">
    <source>
        <dbReference type="SAM" id="Phobius"/>
    </source>
</evidence>
<keyword evidence="3" id="KW-1185">Reference proteome</keyword>
<dbReference type="EMBL" id="KI517384">
    <property type="protein sequence ID" value="ESQ54818.1"/>
    <property type="molecule type" value="Genomic_DNA"/>
</dbReference>
<protein>
    <submittedName>
        <fullName evidence="2">Uncharacterized protein</fullName>
    </submittedName>
</protein>
<feature type="transmembrane region" description="Helical" evidence="1">
    <location>
        <begin position="128"/>
        <end position="148"/>
    </location>
</feature>
<dbReference type="OrthoDB" id="1077654at2759"/>
<accession>V4MP83</accession>
<dbReference type="KEGG" id="eus:EUTSA_v10027478mg"/>
<proteinExistence type="predicted"/>
<dbReference type="STRING" id="72664.V4MP83"/>
<keyword evidence="1" id="KW-0472">Membrane</keyword>